<evidence type="ECO:0000313" key="2">
    <source>
        <dbReference type="EMBL" id="EGO28051.1"/>
    </source>
</evidence>
<name>F8NNJ4_SERL9</name>
<feature type="compositionally biased region" description="Basic residues" evidence="1">
    <location>
        <begin position="458"/>
        <end position="481"/>
    </location>
</feature>
<dbReference type="AlphaFoldDB" id="F8NNJ4"/>
<feature type="compositionally biased region" description="Low complexity" evidence="1">
    <location>
        <begin position="368"/>
        <end position="378"/>
    </location>
</feature>
<proteinExistence type="predicted"/>
<protein>
    <submittedName>
        <fullName evidence="2">Uncharacterized protein</fullName>
    </submittedName>
</protein>
<dbReference type="HOGENOM" id="CLU_567617_0_0_1"/>
<dbReference type="RefSeq" id="XP_007316142.1">
    <property type="nucleotide sequence ID" value="XM_007316080.1"/>
</dbReference>
<feature type="compositionally biased region" description="Polar residues" evidence="1">
    <location>
        <begin position="325"/>
        <end position="344"/>
    </location>
</feature>
<feature type="compositionally biased region" description="Low complexity" evidence="1">
    <location>
        <begin position="26"/>
        <end position="37"/>
    </location>
</feature>
<sequence>MRPALVRSVSPVPHGKTYQPPAGETSLSRSSSLSRGSIMSAPPMSNPSSTKARQRRSTTDTIMVSANDHERIWDTSTGKDTTPRRASSDTYGSPTPRANKALSESGSTPTPRGKGKQKQKSGSTHTNQYLSANGSSKDTSLMSIVENVTRQNREGWSASYGVPPSNVLRTAAGASRPQNSSGVKLEVPKAPSPGVPVNRSTGLDVKDNMVNGNGSSKAPIMDIPRAPGSVIPASSTEPPPLQHPQPISAASNGQLLTPGTSSIIRGASRPAKSPLRSALKNPSRTPSPVPDQIIHRRSAQEEPGEQRRGRTPERQVANGGPPPQISASRTKVADSDTNSISSYATGRESFEDANDVPPPPPPHDHEGTASTASTSTETQLPRRKSVRVSLQPTFSPTPPALDDEDDDDDDEKAGKGGRYAPWGPNGNGEKGGETRDGRTSEEKDVWEDSSEEDEEYRRARRLLMRVGKKGKGKGKGKGKTT</sequence>
<feature type="compositionally biased region" description="Polar residues" evidence="1">
    <location>
        <begin position="248"/>
        <end position="263"/>
    </location>
</feature>
<dbReference type="GeneID" id="18818382"/>
<evidence type="ECO:0000256" key="1">
    <source>
        <dbReference type="SAM" id="MobiDB-lite"/>
    </source>
</evidence>
<feature type="compositionally biased region" description="Acidic residues" evidence="1">
    <location>
        <begin position="401"/>
        <end position="411"/>
    </location>
</feature>
<reference evidence="2" key="1">
    <citation type="submission" date="2011-04" db="EMBL/GenBank/DDBJ databases">
        <title>Evolution of plant cell wall degrading machinery underlies the functional diversity of forest fungi.</title>
        <authorList>
            <consortium name="US DOE Joint Genome Institute (JGI-PGF)"/>
            <person name="Eastwood D.C."/>
            <person name="Floudas D."/>
            <person name="Binder M."/>
            <person name="Majcherczyk A."/>
            <person name="Schneider P."/>
            <person name="Aerts A."/>
            <person name="Asiegbu F.O."/>
            <person name="Baker S.E."/>
            <person name="Barry K."/>
            <person name="Bendiksby M."/>
            <person name="Blumentritt M."/>
            <person name="Coutinho P.M."/>
            <person name="Cullen D."/>
            <person name="Cullen D."/>
            <person name="Gathman A."/>
            <person name="Goodell B."/>
            <person name="Henrissat B."/>
            <person name="Ihrmark K."/>
            <person name="Kauserud H."/>
            <person name="Kohler A."/>
            <person name="LaButti K."/>
            <person name="Lapidus A."/>
            <person name="Lavin J.L."/>
            <person name="Lee Y.-H."/>
            <person name="Lindquist E."/>
            <person name="Lilly W."/>
            <person name="Lucas S."/>
            <person name="Morin E."/>
            <person name="Murat C."/>
            <person name="Oguiza J.A."/>
            <person name="Park J."/>
            <person name="Pisabarro A.G."/>
            <person name="Riley R."/>
            <person name="Rosling A."/>
            <person name="Salamov A."/>
            <person name="Schmidt O."/>
            <person name="Schmutz J."/>
            <person name="Skrede I."/>
            <person name="Stenlid J."/>
            <person name="Wiebenga A."/>
            <person name="Xie X."/>
            <person name="Kues U."/>
            <person name="Hibbett D.S."/>
            <person name="Hoffmeister D."/>
            <person name="Hogberg N."/>
            <person name="Martin F."/>
            <person name="Grigoriev I.V."/>
            <person name="Watkinson S.C."/>
        </authorList>
    </citation>
    <scope>NUCLEOTIDE SEQUENCE</scope>
    <source>
        <strain evidence="2">S7.9</strain>
    </source>
</reference>
<dbReference type="OrthoDB" id="3358861at2759"/>
<feature type="compositionally biased region" description="Acidic residues" evidence="1">
    <location>
        <begin position="444"/>
        <end position="454"/>
    </location>
</feature>
<dbReference type="KEGG" id="sla:SERLADRAFT_462499"/>
<feature type="compositionally biased region" description="Basic and acidic residues" evidence="1">
    <location>
        <begin position="298"/>
        <end position="313"/>
    </location>
</feature>
<accession>F8NNJ4</accession>
<feature type="compositionally biased region" description="Basic and acidic residues" evidence="1">
    <location>
        <begin position="430"/>
        <end position="443"/>
    </location>
</feature>
<dbReference type="EMBL" id="GL945431">
    <property type="protein sequence ID" value="EGO28051.1"/>
    <property type="molecule type" value="Genomic_DNA"/>
</dbReference>
<dbReference type="Proteomes" id="UP000008064">
    <property type="component" value="Unassembled WGS sequence"/>
</dbReference>
<organism>
    <name type="scientific">Serpula lacrymans var. lacrymans (strain S7.9)</name>
    <name type="common">Dry rot fungus</name>
    <dbReference type="NCBI Taxonomy" id="578457"/>
    <lineage>
        <taxon>Eukaryota</taxon>
        <taxon>Fungi</taxon>
        <taxon>Dikarya</taxon>
        <taxon>Basidiomycota</taxon>
        <taxon>Agaricomycotina</taxon>
        <taxon>Agaricomycetes</taxon>
        <taxon>Agaricomycetidae</taxon>
        <taxon>Boletales</taxon>
        <taxon>Coniophorineae</taxon>
        <taxon>Serpulaceae</taxon>
        <taxon>Serpula</taxon>
    </lineage>
</organism>
<gene>
    <name evidence="2" type="ORF">SERLADRAFT_462499</name>
</gene>
<feature type="region of interest" description="Disordered" evidence="1">
    <location>
        <begin position="1"/>
        <end position="481"/>
    </location>
</feature>
<feature type="compositionally biased region" description="Polar residues" evidence="1">
    <location>
        <begin position="124"/>
        <end position="150"/>
    </location>
</feature>